<dbReference type="InterPro" id="IPR013083">
    <property type="entry name" value="Znf_RING/FYVE/PHD"/>
</dbReference>
<dbReference type="GO" id="GO:0010228">
    <property type="term" value="P:vegetative to reproductive phase transition of meristem"/>
    <property type="evidence" value="ECO:0007669"/>
    <property type="project" value="UniProtKB-ARBA"/>
</dbReference>
<keyword evidence="7" id="KW-0833">Ubl conjugation pathway</keyword>
<feature type="compositionally biased region" description="Low complexity" evidence="10">
    <location>
        <begin position="220"/>
        <end position="241"/>
    </location>
</feature>
<keyword evidence="4" id="KW-0808">Transferase</keyword>
<comment type="caution">
    <text evidence="12">The sequence shown here is derived from an EMBL/GenBank/DDBJ whole genome shotgun (WGS) entry which is preliminary data.</text>
</comment>
<feature type="domain" description="RING-type" evidence="11">
    <location>
        <begin position="665"/>
        <end position="706"/>
    </location>
</feature>
<dbReference type="InterPro" id="IPR045191">
    <property type="entry name" value="MBR1/2-like"/>
</dbReference>
<dbReference type="GO" id="GO:0043161">
    <property type="term" value="P:proteasome-mediated ubiquitin-dependent protein catabolic process"/>
    <property type="evidence" value="ECO:0007669"/>
    <property type="project" value="UniProtKB-ARBA"/>
</dbReference>
<evidence type="ECO:0000256" key="3">
    <source>
        <dbReference type="ARBA" id="ARBA00012483"/>
    </source>
</evidence>
<feature type="region of interest" description="Disordered" evidence="10">
    <location>
        <begin position="299"/>
        <end position="334"/>
    </location>
</feature>
<dbReference type="PANTHER" id="PTHR22937:SF212">
    <property type="entry name" value="RING-TYPE E3 UBIQUITIN TRANSFERASE"/>
    <property type="match status" value="1"/>
</dbReference>
<evidence type="ECO:0000256" key="4">
    <source>
        <dbReference type="ARBA" id="ARBA00022679"/>
    </source>
</evidence>
<gene>
    <name evidence="12" type="ORF">Tsubulata_027782</name>
</gene>
<evidence type="ECO:0000256" key="10">
    <source>
        <dbReference type="SAM" id="MobiDB-lite"/>
    </source>
</evidence>
<keyword evidence="5" id="KW-0479">Metal-binding</keyword>
<name>A0A9Q0G0B2_9ROSI</name>
<feature type="region of interest" description="Disordered" evidence="10">
    <location>
        <begin position="90"/>
        <end position="114"/>
    </location>
</feature>
<evidence type="ECO:0000256" key="5">
    <source>
        <dbReference type="ARBA" id="ARBA00022723"/>
    </source>
</evidence>
<evidence type="ECO:0000259" key="11">
    <source>
        <dbReference type="PROSITE" id="PS50089"/>
    </source>
</evidence>
<feature type="compositionally biased region" description="Polar residues" evidence="10">
    <location>
        <begin position="486"/>
        <end position="498"/>
    </location>
</feature>
<keyword evidence="8" id="KW-0862">Zinc</keyword>
<dbReference type="Pfam" id="PF13639">
    <property type="entry name" value="zf-RING_2"/>
    <property type="match status" value="1"/>
</dbReference>
<dbReference type="GO" id="GO:0061630">
    <property type="term" value="F:ubiquitin protein ligase activity"/>
    <property type="evidence" value="ECO:0007669"/>
    <property type="project" value="UniProtKB-EC"/>
</dbReference>
<feature type="region of interest" description="Disordered" evidence="10">
    <location>
        <begin position="417"/>
        <end position="472"/>
    </location>
</feature>
<evidence type="ECO:0000256" key="2">
    <source>
        <dbReference type="ARBA" id="ARBA00004906"/>
    </source>
</evidence>
<evidence type="ECO:0000256" key="7">
    <source>
        <dbReference type="ARBA" id="ARBA00022786"/>
    </source>
</evidence>
<dbReference type="Gene3D" id="3.30.40.10">
    <property type="entry name" value="Zinc/RING finger domain, C3HC4 (zinc finger)"/>
    <property type="match status" value="1"/>
</dbReference>
<protein>
    <recommendedName>
        <fullName evidence="3">RING-type E3 ubiquitin transferase</fullName>
        <ecNumber evidence="3">2.3.2.27</ecNumber>
    </recommendedName>
</protein>
<evidence type="ECO:0000313" key="12">
    <source>
        <dbReference type="EMBL" id="KAJ4840848.1"/>
    </source>
</evidence>
<reference evidence="12" key="2">
    <citation type="journal article" date="2023" name="Plants (Basel)">
        <title>Annotation of the Turnera subulata (Passifloraceae) Draft Genome Reveals the S-Locus Evolved after the Divergence of Turneroideae from Passifloroideae in a Stepwise Manner.</title>
        <authorList>
            <person name="Henning P.M."/>
            <person name="Roalson E.H."/>
            <person name="Mir W."/>
            <person name="McCubbin A.G."/>
            <person name="Shore J.S."/>
        </authorList>
    </citation>
    <scope>NUCLEOTIDE SEQUENCE</scope>
    <source>
        <strain evidence="12">F60SS</strain>
    </source>
</reference>
<dbReference type="InterPro" id="IPR001841">
    <property type="entry name" value="Znf_RING"/>
</dbReference>
<comment type="pathway">
    <text evidence="2">Protein modification; protein ubiquitination.</text>
</comment>
<feature type="compositionally biased region" description="Polar residues" evidence="10">
    <location>
        <begin position="418"/>
        <end position="438"/>
    </location>
</feature>
<evidence type="ECO:0000256" key="8">
    <source>
        <dbReference type="ARBA" id="ARBA00022833"/>
    </source>
</evidence>
<evidence type="ECO:0000313" key="13">
    <source>
        <dbReference type="Proteomes" id="UP001141552"/>
    </source>
</evidence>
<sequence length="712" mass="76591">MQGQRGIVGSFPETLEFDHGSASADIVDPQICWNSMRNPSENRLADFVLSPSHINSTYMNPIDHERQNLTGWNLGEPSSSRAQVEINHDEPKLEHGWSSSTSASSIVGSRLTERREEPANILSLDGVDVNPQSVQGSNAEAGPRNLNLNAGFAGHDGGQVLEGSNVYKNGVDNSRVPPPNGSDSLLLPLGSGGYLEENDGRPGCSLGPRRQSCKRKAVEGNSGQSSMDGSSSFFQRPESSSWPRVPARYVPGGNLSISAPSEALTPRLGLGMRGPPAESVVDSAFAGRAESSHRNFRLRINPSNQESVPLPPFSSGSAVRRPSPSLSSSRWSSRPLQVDHSLDIRSSLGIDSQNPVPAVNTVPALPHEIMSSRWNGSSSLRIGSSSNPINLSDGEDSNLGSRARGLWEHPMFVPATDLRNSARNSTNKNLTNGNTSGPGNVASTSRSGSSSGAHPSLAPTWVPHQNPPSRNSRRLAEYVRRSLFSSANAESGGPSSVQPAMPSGPSASTEETVIPSGTGSQTTHRSYPRLASWMERQVDGVLGIPYPLRTLSAGGEGRSRLVVSEHIRNVLDLMRRGESLRFEDVMILDQSLLFGAADIHDRHRDMRLDVDNMSYEELLALEERIGNVSTGLSEEAILSRLKQRKCSIAAVAAAAAAAEVEAEPCCICQEEYKDGEDLGTLDCGHDFHTHCIKQWLMHKNWCPICKTTGLAT</sequence>
<dbReference type="EMBL" id="JAKUCV010002931">
    <property type="protein sequence ID" value="KAJ4840848.1"/>
    <property type="molecule type" value="Genomic_DNA"/>
</dbReference>
<feature type="region of interest" description="Disordered" evidence="10">
    <location>
        <begin position="161"/>
        <end position="245"/>
    </location>
</feature>
<evidence type="ECO:0000256" key="6">
    <source>
        <dbReference type="ARBA" id="ARBA00022771"/>
    </source>
</evidence>
<dbReference type="SUPFAM" id="SSF57850">
    <property type="entry name" value="RING/U-box"/>
    <property type="match status" value="1"/>
</dbReference>
<keyword evidence="6 9" id="KW-0863">Zinc-finger</keyword>
<comment type="catalytic activity">
    <reaction evidence="1">
        <text>S-ubiquitinyl-[E2 ubiquitin-conjugating enzyme]-L-cysteine + [acceptor protein]-L-lysine = [E2 ubiquitin-conjugating enzyme]-L-cysteine + N(6)-ubiquitinyl-[acceptor protein]-L-lysine.</text>
        <dbReference type="EC" id="2.3.2.27"/>
    </reaction>
</comment>
<organism evidence="12 13">
    <name type="scientific">Turnera subulata</name>
    <dbReference type="NCBI Taxonomy" id="218843"/>
    <lineage>
        <taxon>Eukaryota</taxon>
        <taxon>Viridiplantae</taxon>
        <taxon>Streptophyta</taxon>
        <taxon>Embryophyta</taxon>
        <taxon>Tracheophyta</taxon>
        <taxon>Spermatophyta</taxon>
        <taxon>Magnoliopsida</taxon>
        <taxon>eudicotyledons</taxon>
        <taxon>Gunneridae</taxon>
        <taxon>Pentapetalae</taxon>
        <taxon>rosids</taxon>
        <taxon>fabids</taxon>
        <taxon>Malpighiales</taxon>
        <taxon>Passifloraceae</taxon>
        <taxon>Turnera</taxon>
    </lineage>
</organism>
<proteinExistence type="predicted"/>
<dbReference type="SMART" id="SM00184">
    <property type="entry name" value="RING"/>
    <property type="match status" value="1"/>
</dbReference>
<dbReference type="PANTHER" id="PTHR22937">
    <property type="entry name" value="E3 UBIQUITIN-PROTEIN LIGASE RNF165"/>
    <property type="match status" value="1"/>
</dbReference>
<feature type="region of interest" description="Disordered" evidence="10">
    <location>
        <begin position="486"/>
        <end position="525"/>
    </location>
</feature>
<dbReference type="FunFam" id="3.30.40.10:FF:000309">
    <property type="entry name" value="E3 ubiquitin-protein ligase MBR2"/>
    <property type="match status" value="1"/>
</dbReference>
<reference evidence="12" key="1">
    <citation type="submission" date="2022-02" db="EMBL/GenBank/DDBJ databases">
        <authorList>
            <person name="Henning P.M."/>
            <person name="McCubbin A.G."/>
            <person name="Shore J.S."/>
        </authorList>
    </citation>
    <scope>NUCLEOTIDE SEQUENCE</scope>
    <source>
        <strain evidence="12">F60SS</strain>
        <tissue evidence="12">Leaves</tissue>
    </source>
</reference>
<feature type="compositionally biased region" description="Low complexity" evidence="10">
    <location>
        <begin position="320"/>
        <end position="334"/>
    </location>
</feature>
<dbReference type="AlphaFoldDB" id="A0A9Q0G0B2"/>
<dbReference type="EC" id="2.3.2.27" evidence="3"/>
<evidence type="ECO:0000256" key="9">
    <source>
        <dbReference type="PROSITE-ProRule" id="PRU00175"/>
    </source>
</evidence>
<dbReference type="Proteomes" id="UP001141552">
    <property type="component" value="Unassembled WGS sequence"/>
</dbReference>
<feature type="compositionally biased region" description="Low complexity" evidence="10">
    <location>
        <begin position="439"/>
        <end position="458"/>
    </location>
</feature>
<dbReference type="PROSITE" id="PS50089">
    <property type="entry name" value="ZF_RING_2"/>
    <property type="match status" value="1"/>
</dbReference>
<dbReference type="OrthoDB" id="8062037at2759"/>
<feature type="compositionally biased region" description="Polar residues" evidence="10">
    <location>
        <begin position="505"/>
        <end position="525"/>
    </location>
</feature>
<feature type="compositionally biased region" description="Low complexity" evidence="10">
    <location>
        <begin position="98"/>
        <end position="109"/>
    </location>
</feature>
<evidence type="ECO:0000256" key="1">
    <source>
        <dbReference type="ARBA" id="ARBA00000900"/>
    </source>
</evidence>
<dbReference type="GO" id="GO:0008270">
    <property type="term" value="F:zinc ion binding"/>
    <property type="evidence" value="ECO:0007669"/>
    <property type="project" value="UniProtKB-KW"/>
</dbReference>
<accession>A0A9Q0G0B2</accession>
<keyword evidence="13" id="KW-1185">Reference proteome</keyword>